<dbReference type="SMART" id="SM00693">
    <property type="entry name" value="DysFN"/>
    <property type="match status" value="1"/>
</dbReference>
<evidence type="ECO:0000313" key="8">
    <source>
        <dbReference type="EMBL" id="KAK0508604.1"/>
    </source>
</evidence>
<evidence type="ECO:0000256" key="4">
    <source>
        <dbReference type="ARBA" id="ARBA00023136"/>
    </source>
</evidence>
<feature type="region of interest" description="Disordered" evidence="5">
    <location>
        <begin position="368"/>
        <end position="460"/>
    </location>
</feature>
<protein>
    <recommendedName>
        <fullName evidence="7">Peroxin/Ferlin domain-containing protein</fullName>
    </recommendedName>
</protein>
<accession>A0AA39V2G2</accession>
<name>A0AA39V2G2_9LECA</name>
<dbReference type="GO" id="GO:0007031">
    <property type="term" value="P:peroxisome organization"/>
    <property type="evidence" value="ECO:0007669"/>
    <property type="project" value="UniProtKB-ARBA"/>
</dbReference>
<organism evidence="8 9">
    <name type="scientific">Cladonia borealis</name>
    <dbReference type="NCBI Taxonomy" id="184061"/>
    <lineage>
        <taxon>Eukaryota</taxon>
        <taxon>Fungi</taxon>
        <taxon>Dikarya</taxon>
        <taxon>Ascomycota</taxon>
        <taxon>Pezizomycotina</taxon>
        <taxon>Lecanoromycetes</taxon>
        <taxon>OSLEUM clade</taxon>
        <taxon>Lecanoromycetidae</taxon>
        <taxon>Lecanorales</taxon>
        <taxon>Lecanorineae</taxon>
        <taxon>Cladoniaceae</taxon>
        <taxon>Cladonia</taxon>
    </lineage>
</organism>
<keyword evidence="3 6" id="KW-1133">Transmembrane helix</keyword>
<dbReference type="EMBL" id="JAFEKC020000020">
    <property type="protein sequence ID" value="KAK0508604.1"/>
    <property type="molecule type" value="Genomic_DNA"/>
</dbReference>
<comment type="subcellular location">
    <subcellularLocation>
        <location evidence="1">Endomembrane system</location>
        <topology evidence="1">Multi-pass membrane protein</topology>
    </subcellularLocation>
</comment>
<gene>
    <name evidence="8" type="ORF">JMJ35_008880</name>
</gene>
<keyword evidence="2 6" id="KW-0812">Transmembrane</keyword>
<dbReference type="InterPro" id="IPR052646">
    <property type="entry name" value="Peroxisomal_PEX28-32"/>
</dbReference>
<feature type="region of interest" description="Disordered" evidence="5">
    <location>
        <begin position="208"/>
        <end position="228"/>
    </location>
</feature>
<feature type="domain" description="Peroxin/Ferlin" evidence="7">
    <location>
        <begin position="246"/>
        <end position="314"/>
    </location>
</feature>
<feature type="compositionally biased region" description="Polar residues" evidence="5">
    <location>
        <begin position="368"/>
        <end position="383"/>
    </location>
</feature>
<feature type="compositionally biased region" description="Basic and acidic residues" evidence="5">
    <location>
        <begin position="442"/>
        <end position="460"/>
    </location>
</feature>
<feature type="compositionally biased region" description="Polar residues" evidence="5">
    <location>
        <begin position="29"/>
        <end position="42"/>
    </location>
</feature>
<evidence type="ECO:0000256" key="2">
    <source>
        <dbReference type="ARBA" id="ARBA00022692"/>
    </source>
</evidence>
<dbReference type="GO" id="GO:0005778">
    <property type="term" value="C:peroxisomal membrane"/>
    <property type="evidence" value="ECO:0007669"/>
    <property type="project" value="TreeGrafter"/>
</dbReference>
<evidence type="ECO:0000313" key="9">
    <source>
        <dbReference type="Proteomes" id="UP001166286"/>
    </source>
</evidence>
<proteinExistence type="predicted"/>
<dbReference type="Pfam" id="PF06398">
    <property type="entry name" value="Pex24p"/>
    <property type="match status" value="2"/>
</dbReference>
<evidence type="ECO:0000256" key="6">
    <source>
        <dbReference type="SAM" id="Phobius"/>
    </source>
</evidence>
<dbReference type="Proteomes" id="UP001166286">
    <property type="component" value="Unassembled WGS sequence"/>
</dbReference>
<feature type="compositionally biased region" description="Basic residues" evidence="5">
    <location>
        <begin position="405"/>
        <end position="416"/>
    </location>
</feature>
<dbReference type="GO" id="GO:0012505">
    <property type="term" value="C:endomembrane system"/>
    <property type="evidence" value="ECO:0007669"/>
    <property type="project" value="UniProtKB-SubCell"/>
</dbReference>
<dbReference type="PANTHER" id="PTHR31679">
    <property type="entry name" value="PEROXISOMAL MEMBRANE PROTEIN PEX30-RELATED"/>
    <property type="match status" value="1"/>
</dbReference>
<feature type="transmembrane region" description="Helical" evidence="6">
    <location>
        <begin position="108"/>
        <end position="127"/>
    </location>
</feature>
<keyword evidence="4 6" id="KW-0472">Membrane</keyword>
<comment type="caution">
    <text evidence="8">The sequence shown here is derived from an EMBL/GenBank/DDBJ whole genome shotgun (WGS) entry which is preliminary data.</text>
</comment>
<dbReference type="InterPro" id="IPR006614">
    <property type="entry name" value="Peroxin/Ferlin"/>
</dbReference>
<keyword evidence="9" id="KW-1185">Reference proteome</keyword>
<feature type="compositionally biased region" description="Low complexity" evidence="5">
    <location>
        <begin position="417"/>
        <end position="426"/>
    </location>
</feature>
<dbReference type="InterPro" id="IPR010482">
    <property type="entry name" value="TECPR1-like_DysF"/>
</dbReference>
<evidence type="ECO:0000256" key="5">
    <source>
        <dbReference type="SAM" id="MobiDB-lite"/>
    </source>
</evidence>
<dbReference type="PANTHER" id="PTHR31679:SF2">
    <property type="entry name" value="PEROXISOMAL MEMBRANE PROTEIN PEX30-RELATED"/>
    <property type="match status" value="1"/>
</dbReference>
<dbReference type="AlphaFoldDB" id="A0AA39V2G2"/>
<evidence type="ECO:0000259" key="7">
    <source>
        <dbReference type="SMART" id="SM00693"/>
    </source>
</evidence>
<reference evidence="8" key="1">
    <citation type="submission" date="2023-03" db="EMBL/GenBank/DDBJ databases">
        <title>Complete genome of Cladonia borealis.</title>
        <authorList>
            <person name="Park H."/>
        </authorList>
    </citation>
    <scope>NUCLEOTIDE SEQUENCE</scope>
    <source>
        <strain evidence="8">ANT050790</strain>
    </source>
</reference>
<feature type="region of interest" description="Disordered" evidence="5">
    <location>
        <begin position="1"/>
        <end position="42"/>
    </location>
</feature>
<sequence length="460" mass="51318">MASSPARMADSGSAKSKDDPDPLTVAAFSPNQSGSSPATRQRSTILVHRKSPLLVATPPTITRALVFSHPFLLPLNQLVGLATWTSGDPWESFIVVAGFWAITLYGDIIVRYAGPIVVVICIILGMYSRRYSPLSSIDGFLVHPTNCNVRHYKTCSYYFIYTYLIRDADLDLLDITPFTDSDYSQSLPYGRLVRRIVSVTTGLTFNAQPESVTPRRGTAPPLPPRHKSQQDVANSLVTKATAAPSGVRFTFVVFENQRRWLGLGWTYSLLAYERAAWTDEHLNPSDPKDEFKLPKVENGTAEWRWVPGSEWQAEGAGKKRASTGDDGWIYYDNKWNDGRRGQDGWGRYTRRRKWYRDAELVEISQNTNLDGSTDTLVPSTVGSAPSKDQGYSHSSKDSDSSSSQARRRGFFRRSRSSHSSGDLSGSPTLRDDEQDTQQLPSHQERDGFWGVGDDARMGLE</sequence>
<evidence type="ECO:0000256" key="3">
    <source>
        <dbReference type="ARBA" id="ARBA00022989"/>
    </source>
</evidence>
<evidence type="ECO:0000256" key="1">
    <source>
        <dbReference type="ARBA" id="ARBA00004127"/>
    </source>
</evidence>